<dbReference type="Gene3D" id="1.10.10.10">
    <property type="entry name" value="Winged helix-like DNA-binding domain superfamily/Winged helix DNA-binding domain"/>
    <property type="match status" value="1"/>
</dbReference>
<evidence type="ECO:0000256" key="1">
    <source>
        <dbReference type="ARBA" id="ARBA00023015"/>
    </source>
</evidence>
<keyword evidence="2" id="KW-0238">DNA-binding</keyword>
<keyword evidence="1" id="KW-0805">Transcription regulation</keyword>
<name>A0A2Z2K8X0_9BACL</name>
<keyword evidence="3" id="KW-0804">Transcription</keyword>
<keyword evidence="7" id="KW-1185">Reference proteome</keyword>
<dbReference type="SUPFAM" id="SSF46689">
    <property type="entry name" value="Homeodomain-like"/>
    <property type="match status" value="1"/>
</dbReference>
<dbReference type="InterPro" id="IPR046348">
    <property type="entry name" value="SIS_dom_sf"/>
</dbReference>
<dbReference type="CDD" id="cd05013">
    <property type="entry name" value="SIS_RpiR"/>
    <property type="match status" value="1"/>
</dbReference>
<dbReference type="Pfam" id="PF01380">
    <property type="entry name" value="SIS"/>
    <property type="match status" value="1"/>
</dbReference>
<feature type="domain" description="SIS" evidence="5">
    <location>
        <begin position="126"/>
        <end position="268"/>
    </location>
</feature>
<dbReference type="PANTHER" id="PTHR30514:SF10">
    <property type="entry name" value="MURR_RPIR FAMILY TRANSCRIPTIONAL REGULATOR"/>
    <property type="match status" value="1"/>
</dbReference>
<dbReference type="PROSITE" id="PS51464">
    <property type="entry name" value="SIS"/>
    <property type="match status" value="1"/>
</dbReference>
<evidence type="ECO:0000313" key="6">
    <source>
        <dbReference type="EMBL" id="ASA19775.1"/>
    </source>
</evidence>
<gene>
    <name evidence="6" type="ORF">B9T62_02500</name>
</gene>
<dbReference type="GO" id="GO:0003700">
    <property type="term" value="F:DNA-binding transcription factor activity"/>
    <property type="evidence" value="ECO:0007669"/>
    <property type="project" value="InterPro"/>
</dbReference>
<dbReference type="EMBL" id="CP021780">
    <property type="protein sequence ID" value="ASA19775.1"/>
    <property type="molecule type" value="Genomic_DNA"/>
</dbReference>
<dbReference type="PANTHER" id="PTHR30514">
    <property type="entry name" value="GLUCOKINASE"/>
    <property type="match status" value="1"/>
</dbReference>
<dbReference type="KEGG" id="pdh:B9T62_02500"/>
<evidence type="ECO:0000256" key="2">
    <source>
        <dbReference type="ARBA" id="ARBA00023125"/>
    </source>
</evidence>
<evidence type="ECO:0000256" key="3">
    <source>
        <dbReference type="ARBA" id="ARBA00023163"/>
    </source>
</evidence>
<dbReference type="InterPro" id="IPR047640">
    <property type="entry name" value="RpiR-like"/>
</dbReference>
<dbReference type="SUPFAM" id="SSF53697">
    <property type="entry name" value="SIS domain"/>
    <property type="match status" value="1"/>
</dbReference>
<sequence length="296" mass="33996">MYLFQQIEEVVLQYNDTRRAIGEFVLKEKSNLRQLSMNEVAKRTYTSKATLVRFAQTIGYSGWREFISAFMEEVLYEERSHAEIDPNFPFNEQDSYEMIANNIGVLQAESIKDTINLLDVNMLNQAVGIMTKSKAITLFCISPYIYLAEVFRRKMLTIGEIVEIANPLEASISTQVLTENDCAIVISYSGNNEILEPIVHISALKKRGVQIIGITSGGDNYIRKNVDCALTMSSRERLYSKISNFATEESVHFLLNVLFSCYFKQNYKVNIEHKIFNSKEIERQRFSTLNNINENP</sequence>
<evidence type="ECO:0000313" key="7">
    <source>
        <dbReference type="Proteomes" id="UP000249890"/>
    </source>
</evidence>
<dbReference type="InterPro" id="IPR000281">
    <property type="entry name" value="HTH_RpiR"/>
</dbReference>
<proteinExistence type="predicted"/>
<reference evidence="6 7" key="1">
    <citation type="submission" date="2017-06" db="EMBL/GenBank/DDBJ databases">
        <title>Complete genome sequence of Paenibacillus donghaensis KCTC 13049T isolated from East Sea sediment, South Korea.</title>
        <authorList>
            <person name="Jung B.K."/>
            <person name="Hong S.-J."/>
            <person name="Shin J.-H."/>
        </authorList>
    </citation>
    <scope>NUCLEOTIDE SEQUENCE [LARGE SCALE GENOMIC DNA]</scope>
    <source>
        <strain evidence="6 7">KCTC 13049</strain>
    </source>
</reference>
<dbReference type="GO" id="GO:0003677">
    <property type="term" value="F:DNA binding"/>
    <property type="evidence" value="ECO:0007669"/>
    <property type="project" value="UniProtKB-KW"/>
</dbReference>
<dbReference type="AlphaFoldDB" id="A0A2Z2K8X0"/>
<dbReference type="Proteomes" id="UP000249890">
    <property type="component" value="Chromosome"/>
</dbReference>
<dbReference type="GO" id="GO:0097367">
    <property type="term" value="F:carbohydrate derivative binding"/>
    <property type="evidence" value="ECO:0007669"/>
    <property type="project" value="InterPro"/>
</dbReference>
<evidence type="ECO:0000259" key="5">
    <source>
        <dbReference type="PROSITE" id="PS51464"/>
    </source>
</evidence>
<dbReference type="GO" id="GO:1901135">
    <property type="term" value="P:carbohydrate derivative metabolic process"/>
    <property type="evidence" value="ECO:0007669"/>
    <property type="project" value="InterPro"/>
</dbReference>
<protein>
    <submittedName>
        <fullName evidence="6">MurR/RpiR family transcriptional regulator</fullName>
    </submittedName>
</protein>
<dbReference type="Pfam" id="PF01418">
    <property type="entry name" value="HTH_6"/>
    <property type="match status" value="1"/>
</dbReference>
<evidence type="ECO:0000259" key="4">
    <source>
        <dbReference type="PROSITE" id="PS51071"/>
    </source>
</evidence>
<dbReference type="InterPro" id="IPR001347">
    <property type="entry name" value="SIS_dom"/>
</dbReference>
<feature type="domain" description="HTH rpiR-type" evidence="4">
    <location>
        <begin position="1"/>
        <end position="77"/>
    </location>
</feature>
<dbReference type="InterPro" id="IPR009057">
    <property type="entry name" value="Homeodomain-like_sf"/>
</dbReference>
<accession>A0A2Z2K8X0</accession>
<dbReference type="InterPro" id="IPR035472">
    <property type="entry name" value="RpiR-like_SIS"/>
</dbReference>
<dbReference type="OrthoDB" id="6590756at2"/>
<dbReference type="PROSITE" id="PS51071">
    <property type="entry name" value="HTH_RPIR"/>
    <property type="match status" value="1"/>
</dbReference>
<organism evidence="6 7">
    <name type="scientific">Paenibacillus donghaensis</name>
    <dbReference type="NCBI Taxonomy" id="414771"/>
    <lineage>
        <taxon>Bacteria</taxon>
        <taxon>Bacillati</taxon>
        <taxon>Bacillota</taxon>
        <taxon>Bacilli</taxon>
        <taxon>Bacillales</taxon>
        <taxon>Paenibacillaceae</taxon>
        <taxon>Paenibacillus</taxon>
    </lineage>
</organism>
<dbReference type="RefSeq" id="WP_087913800.1">
    <property type="nucleotide sequence ID" value="NZ_CP021780.1"/>
</dbReference>
<dbReference type="Gene3D" id="3.40.50.10490">
    <property type="entry name" value="Glucose-6-phosphate isomerase like protein, domain 1"/>
    <property type="match status" value="1"/>
</dbReference>
<dbReference type="InterPro" id="IPR036388">
    <property type="entry name" value="WH-like_DNA-bd_sf"/>
</dbReference>